<proteinExistence type="predicted"/>
<feature type="region of interest" description="Disordered" evidence="1">
    <location>
        <begin position="1"/>
        <end position="22"/>
    </location>
</feature>
<dbReference type="EMBL" id="HACG01025969">
    <property type="protein sequence ID" value="CEK72834.1"/>
    <property type="molecule type" value="Transcribed_RNA"/>
</dbReference>
<sequence>MRINNNMKNNETKKKQHNINVAQRTKKLIKLNRNELKLKNSRNDRRLKKTEPTVKTEPT</sequence>
<feature type="region of interest" description="Disordered" evidence="1">
    <location>
        <begin position="37"/>
        <end position="59"/>
    </location>
</feature>
<organism evidence="2">
    <name type="scientific">Arion vulgaris</name>
    <dbReference type="NCBI Taxonomy" id="1028688"/>
    <lineage>
        <taxon>Eukaryota</taxon>
        <taxon>Metazoa</taxon>
        <taxon>Spiralia</taxon>
        <taxon>Lophotrochozoa</taxon>
        <taxon>Mollusca</taxon>
        <taxon>Gastropoda</taxon>
        <taxon>Heterobranchia</taxon>
        <taxon>Euthyneura</taxon>
        <taxon>Panpulmonata</taxon>
        <taxon>Eupulmonata</taxon>
        <taxon>Stylommatophora</taxon>
        <taxon>Helicina</taxon>
        <taxon>Arionoidea</taxon>
        <taxon>Arionidae</taxon>
        <taxon>Arion</taxon>
    </lineage>
</organism>
<accession>A0A0B6ZW42</accession>
<name>A0A0B6ZW42_9EUPU</name>
<gene>
    <name evidence="2" type="primary">ORF84152</name>
</gene>
<evidence type="ECO:0000256" key="1">
    <source>
        <dbReference type="SAM" id="MobiDB-lite"/>
    </source>
</evidence>
<dbReference type="AlphaFoldDB" id="A0A0B6ZW42"/>
<protein>
    <submittedName>
        <fullName evidence="2">Uncharacterized protein</fullName>
    </submittedName>
</protein>
<reference evidence="2" key="1">
    <citation type="submission" date="2014-12" db="EMBL/GenBank/DDBJ databases">
        <title>Insight into the proteome of Arion vulgaris.</title>
        <authorList>
            <person name="Aradska J."/>
            <person name="Bulat T."/>
            <person name="Smidak R."/>
            <person name="Sarate P."/>
            <person name="Gangsoo J."/>
            <person name="Sialana F."/>
            <person name="Bilban M."/>
            <person name="Lubec G."/>
        </authorList>
    </citation>
    <scope>NUCLEOTIDE SEQUENCE</scope>
    <source>
        <tissue evidence="2">Skin</tissue>
    </source>
</reference>
<feature type="non-terminal residue" evidence="2">
    <location>
        <position position="59"/>
    </location>
</feature>
<evidence type="ECO:0000313" key="2">
    <source>
        <dbReference type="EMBL" id="CEK72834.1"/>
    </source>
</evidence>